<dbReference type="RefSeq" id="WP_002571630.1">
    <property type="nucleotide sequence ID" value="NZ_KB851152.1"/>
</dbReference>
<gene>
    <name evidence="2" type="ORF">HMPREF1097_01371</name>
</gene>
<dbReference type="PANTHER" id="PTHR11614">
    <property type="entry name" value="PHOSPHOLIPASE-RELATED"/>
    <property type="match status" value="1"/>
</dbReference>
<evidence type="ECO:0000259" key="1">
    <source>
        <dbReference type="Pfam" id="PF12146"/>
    </source>
</evidence>
<sequence>MKKQTLFSPFDGLSLSVAISEPQGAPIGIIQFSHGMAEHKERYFPFMEYLSENGYICVIHDHRGHGGSVKSDKDYGYFYTEDIWAIVEDLHEVSVVIKEQYPYLPLYLFSHSMGTLVARNYLKKYDILISKLVLCGPPTENKAVSLGLFLAKHSGKRKDKVPNHFLNNLAFKSFYKGYAEPNAWLSENPDNVTIYNNDPLCGFIFTTNGFINLLTLQKEAFNADNWHPRNPKLPILVMAGEDDPVIISERKFQELLFFLKKVGYGNLQSKLYKNDRHELLNESNHEEIFEDILKFFDA</sequence>
<dbReference type="Proteomes" id="UP000013041">
    <property type="component" value="Unassembled WGS sequence"/>
</dbReference>
<name>R0AWQ7_9FIRM</name>
<feature type="domain" description="Serine aminopeptidase S33" evidence="1">
    <location>
        <begin position="25"/>
        <end position="283"/>
    </location>
</feature>
<dbReference type="HOGENOM" id="CLU_026209_1_0_9"/>
<evidence type="ECO:0000313" key="3">
    <source>
        <dbReference type="Proteomes" id="UP000013041"/>
    </source>
</evidence>
<dbReference type="Pfam" id="PF12146">
    <property type="entry name" value="Hydrolase_4"/>
    <property type="match status" value="1"/>
</dbReference>
<dbReference type="SUPFAM" id="SSF53474">
    <property type="entry name" value="alpha/beta-Hydrolases"/>
    <property type="match status" value="1"/>
</dbReference>
<dbReference type="Gene3D" id="3.40.50.1820">
    <property type="entry name" value="alpha/beta hydrolase"/>
    <property type="match status" value="1"/>
</dbReference>
<dbReference type="AlphaFoldDB" id="R0AWQ7"/>
<dbReference type="InterPro" id="IPR029058">
    <property type="entry name" value="AB_hydrolase_fold"/>
</dbReference>
<accession>R0AWQ7</accession>
<organism evidence="2 3">
    <name type="scientific">Enterocloster bolteae 90B8</name>
    <dbReference type="NCBI Taxonomy" id="997897"/>
    <lineage>
        <taxon>Bacteria</taxon>
        <taxon>Bacillati</taxon>
        <taxon>Bacillota</taxon>
        <taxon>Clostridia</taxon>
        <taxon>Lachnospirales</taxon>
        <taxon>Lachnospiraceae</taxon>
        <taxon>Enterocloster</taxon>
    </lineage>
</organism>
<proteinExistence type="predicted"/>
<reference evidence="2 3" key="1">
    <citation type="submission" date="2013-01" db="EMBL/GenBank/DDBJ databases">
        <title>The Genome Sequence of Clostridium bolteae 90B8.</title>
        <authorList>
            <consortium name="The Broad Institute Genome Sequencing Platform"/>
            <person name="Earl A."/>
            <person name="Ward D."/>
            <person name="Feldgarden M."/>
            <person name="Gevers D."/>
            <person name="Courvalin P."/>
            <person name="Lambert T."/>
            <person name="Walker B."/>
            <person name="Young S.K."/>
            <person name="Zeng Q."/>
            <person name="Gargeya S."/>
            <person name="Fitzgerald M."/>
            <person name="Haas B."/>
            <person name="Abouelleil A."/>
            <person name="Alvarado L."/>
            <person name="Arachchi H.M."/>
            <person name="Berlin A.M."/>
            <person name="Chapman S.B."/>
            <person name="Dewar J."/>
            <person name="Goldberg J."/>
            <person name="Griggs A."/>
            <person name="Gujja S."/>
            <person name="Hansen M."/>
            <person name="Howarth C."/>
            <person name="Imamovic A."/>
            <person name="Larimer J."/>
            <person name="McCowan C."/>
            <person name="Murphy C."/>
            <person name="Neiman D."/>
            <person name="Pearson M."/>
            <person name="Priest M."/>
            <person name="Roberts A."/>
            <person name="Saif S."/>
            <person name="Shea T."/>
            <person name="Sisk P."/>
            <person name="Sykes S."/>
            <person name="Wortman J."/>
            <person name="Nusbaum C."/>
            <person name="Birren B."/>
        </authorList>
    </citation>
    <scope>NUCLEOTIDE SEQUENCE [LARGE SCALE GENOMIC DNA]</scope>
    <source>
        <strain evidence="2 3">90B8</strain>
    </source>
</reference>
<dbReference type="PATRIC" id="fig|997897.5.peg.1461"/>
<dbReference type="InterPro" id="IPR022742">
    <property type="entry name" value="Hydrolase_4"/>
</dbReference>
<dbReference type="InterPro" id="IPR051044">
    <property type="entry name" value="MAG_DAG_Lipase"/>
</dbReference>
<comment type="caution">
    <text evidence="2">The sequence shown here is derived from an EMBL/GenBank/DDBJ whole genome shotgun (WGS) entry which is preliminary data.</text>
</comment>
<protein>
    <recommendedName>
        <fullName evidence="1">Serine aminopeptidase S33 domain-containing protein</fullName>
    </recommendedName>
</protein>
<dbReference type="EMBL" id="AGYG01000011">
    <property type="protein sequence ID" value="ENZ40928.1"/>
    <property type="molecule type" value="Genomic_DNA"/>
</dbReference>
<evidence type="ECO:0000313" key="2">
    <source>
        <dbReference type="EMBL" id="ENZ40928.1"/>
    </source>
</evidence>